<comment type="caution">
    <text evidence="2">The sequence shown here is derived from an EMBL/GenBank/DDBJ whole genome shotgun (WGS) entry which is preliminary data.</text>
</comment>
<feature type="region of interest" description="Disordered" evidence="1">
    <location>
        <begin position="1"/>
        <end position="68"/>
    </location>
</feature>
<proteinExistence type="predicted"/>
<sequence>MLEEMRKMREHISSGRSTTADEETDSEFPVDNPPELVTVGLQAKEPSNKSRTSQQNPILSSSNKTIHT</sequence>
<dbReference type="AlphaFoldDB" id="A0ABD0U8T3"/>
<feature type="compositionally biased region" description="Basic and acidic residues" evidence="1">
    <location>
        <begin position="1"/>
        <end position="13"/>
    </location>
</feature>
<dbReference type="EMBL" id="JANQDX010000016">
    <property type="protein sequence ID" value="KAL0909167.1"/>
    <property type="molecule type" value="Genomic_DNA"/>
</dbReference>
<keyword evidence="3" id="KW-1185">Reference proteome</keyword>
<evidence type="ECO:0000313" key="3">
    <source>
        <dbReference type="Proteomes" id="UP001552299"/>
    </source>
</evidence>
<evidence type="ECO:0000313" key="2">
    <source>
        <dbReference type="EMBL" id="KAL0909167.1"/>
    </source>
</evidence>
<protein>
    <submittedName>
        <fullName evidence="2">Uncharacterized protein</fullName>
    </submittedName>
</protein>
<feature type="compositionally biased region" description="Polar residues" evidence="1">
    <location>
        <begin position="49"/>
        <end position="68"/>
    </location>
</feature>
<evidence type="ECO:0000256" key="1">
    <source>
        <dbReference type="SAM" id="MobiDB-lite"/>
    </source>
</evidence>
<dbReference type="Proteomes" id="UP001552299">
    <property type="component" value="Unassembled WGS sequence"/>
</dbReference>
<accession>A0ABD0U8T3</accession>
<organism evidence="2 3">
    <name type="scientific">Dendrobium thyrsiflorum</name>
    <name type="common">Pinecone-like raceme dendrobium</name>
    <name type="synonym">Orchid</name>
    <dbReference type="NCBI Taxonomy" id="117978"/>
    <lineage>
        <taxon>Eukaryota</taxon>
        <taxon>Viridiplantae</taxon>
        <taxon>Streptophyta</taxon>
        <taxon>Embryophyta</taxon>
        <taxon>Tracheophyta</taxon>
        <taxon>Spermatophyta</taxon>
        <taxon>Magnoliopsida</taxon>
        <taxon>Liliopsida</taxon>
        <taxon>Asparagales</taxon>
        <taxon>Orchidaceae</taxon>
        <taxon>Epidendroideae</taxon>
        <taxon>Malaxideae</taxon>
        <taxon>Dendrobiinae</taxon>
        <taxon>Dendrobium</taxon>
    </lineage>
</organism>
<name>A0ABD0U8T3_DENTH</name>
<gene>
    <name evidence="2" type="ORF">M5K25_020012</name>
</gene>
<reference evidence="2 3" key="1">
    <citation type="journal article" date="2024" name="Plant Biotechnol. J.">
        <title>Dendrobium thyrsiflorum genome and its molecular insights into genes involved in important horticultural traits.</title>
        <authorList>
            <person name="Chen B."/>
            <person name="Wang J.Y."/>
            <person name="Zheng P.J."/>
            <person name="Li K.L."/>
            <person name="Liang Y.M."/>
            <person name="Chen X.F."/>
            <person name="Zhang C."/>
            <person name="Zhao X."/>
            <person name="He X."/>
            <person name="Zhang G.Q."/>
            <person name="Liu Z.J."/>
            <person name="Xu Q."/>
        </authorList>
    </citation>
    <scope>NUCLEOTIDE SEQUENCE [LARGE SCALE GENOMIC DNA]</scope>
    <source>
        <strain evidence="2">GZMU011</strain>
    </source>
</reference>